<organism evidence="4 5">
    <name type="scientific">Trichonephila inaurata madagascariensis</name>
    <dbReference type="NCBI Taxonomy" id="2747483"/>
    <lineage>
        <taxon>Eukaryota</taxon>
        <taxon>Metazoa</taxon>
        <taxon>Ecdysozoa</taxon>
        <taxon>Arthropoda</taxon>
        <taxon>Chelicerata</taxon>
        <taxon>Arachnida</taxon>
        <taxon>Araneae</taxon>
        <taxon>Araneomorphae</taxon>
        <taxon>Entelegynae</taxon>
        <taxon>Araneoidea</taxon>
        <taxon>Nephilidae</taxon>
        <taxon>Trichonephila</taxon>
        <taxon>Trichonephila inaurata</taxon>
    </lineage>
</organism>
<dbReference type="InterPro" id="IPR027806">
    <property type="entry name" value="HARBI1_dom"/>
</dbReference>
<dbReference type="OrthoDB" id="6489029at2759"/>
<dbReference type="EMBL" id="BMAV01019052">
    <property type="protein sequence ID" value="GFY71721.1"/>
    <property type="molecule type" value="Genomic_DNA"/>
</dbReference>
<evidence type="ECO:0000313" key="4">
    <source>
        <dbReference type="EMBL" id="GFY71721.1"/>
    </source>
</evidence>
<evidence type="ECO:0000256" key="1">
    <source>
        <dbReference type="ARBA" id="ARBA00001968"/>
    </source>
</evidence>
<comment type="cofactor">
    <cofactor evidence="1">
        <name>a divalent metal cation</name>
        <dbReference type="ChEBI" id="CHEBI:60240"/>
    </cofactor>
</comment>
<sequence length="106" mass="12311">MDLLEPNDVVMADKGFLIEEELDKNWLCKLKSPLFFKDKIQFYASETVSNCKLSDKRVTVERAVSRIKQYKYFEGALPYKSLHNVDSVFIITCLLCNFHDPLTNVT</sequence>
<name>A0A8X7CL63_9ARAC</name>
<dbReference type="Pfam" id="PF13359">
    <property type="entry name" value="DDE_Tnp_4"/>
    <property type="match status" value="1"/>
</dbReference>
<evidence type="ECO:0000313" key="5">
    <source>
        <dbReference type="Proteomes" id="UP000886998"/>
    </source>
</evidence>
<dbReference type="PANTHER" id="PTHR23080">
    <property type="entry name" value="THAP DOMAIN PROTEIN"/>
    <property type="match status" value="1"/>
</dbReference>
<protein>
    <submittedName>
        <fullName evidence="4">THAP-type domain-containing protein</fullName>
    </submittedName>
</protein>
<dbReference type="Proteomes" id="UP000886998">
    <property type="component" value="Unassembled WGS sequence"/>
</dbReference>
<accession>A0A8X7CL63</accession>
<dbReference type="GO" id="GO:0046872">
    <property type="term" value="F:metal ion binding"/>
    <property type="evidence" value="ECO:0007669"/>
    <property type="project" value="UniProtKB-KW"/>
</dbReference>
<comment type="caution">
    <text evidence="4">The sequence shown here is derived from an EMBL/GenBank/DDBJ whole genome shotgun (WGS) entry which is preliminary data.</text>
</comment>
<evidence type="ECO:0000256" key="2">
    <source>
        <dbReference type="ARBA" id="ARBA00022723"/>
    </source>
</evidence>
<keyword evidence="2" id="KW-0479">Metal-binding</keyword>
<dbReference type="AlphaFoldDB" id="A0A8X7CL63"/>
<feature type="domain" description="DDE Tnp4" evidence="3">
    <location>
        <begin position="5"/>
        <end position="97"/>
    </location>
</feature>
<gene>
    <name evidence="4" type="primary">AVEN_215833_1</name>
    <name evidence="4" type="ORF">TNIN_129721</name>
</gene>
<dbReference type="PANTHER" id="PTHR23080:SF133">
    <property type="entry name" value="SI:CH211-262I1.5-RELATED"/>
    <property type="match status" value="1"/>
</dbReference>
<reference evidence="4" key="1">
    <citation type="submission" date="2020-08" db="EMBL/GenBank/DDBJ databases">
        <title>Multicomponent nature underlies the extraordinary mechanical properties of spider dragline silk.</title>
        <authorList>
            <person name="Kono N."/>
            <person name="Nakamura H."/>
            <person name="Mori M."/>
            <person name="Yoshida Y."/>
            <person name="Ohtoshi R."/>
            <person name="Malay A.D."/>
            <person name="Moran D.A.P."/>
            <person name="Tomita M."/>
            <person name="Numata K."/>
            <person name="Arakawa K."/>
        </authorList>
    </citation>
    <scope>NUCLEOTIDE SEQUENCE</scope>
</reference>
<keyword evidence="5" id="KW-1185">Reference proteome</keyword>
<evidence type="ECO:0000259" key="3">
    <source>
        <dbReference type="Pfam" id="PF13359"/>
    </source>
</evidence>
<proteinExistence type="predicted"/>